<organism evidence="3 4">
    <name type="scientific">Alcanivorax jadensis T9</name>
    <dbReference type="NCBI Taxonomy" id="1177181"/>
    <lineage>
        <taxon>Bacteria</taxon>
        <taxon>Pseudomonadati</taxon>
        <taxon>Pseudomonadota</taxon>
        <taxon>Gammaproteobacteria</taxon>
        <taxon>Oceanospirillales</taxon>
        <taxon>Alcanivoracaceae</taxon>
        <taxon>Alcanivorax</taxon>
    </lineage>
</organism>
<evidence type="ECO:0000313" key="4">
    <source>
        <dbReference type="Proteomes" id="UP000029443"/>
    </source>
</evidence>
<comment type="similarity">
    <text evidence="1">Belongs to the ComF/GntX family.</text>
</comment>
<dbReference type="InterPro" id="IPR000836">
    <property type="entry name" value="PRTase_dom"/>
</dbReference>
<name>A0ABR4WFP1_9GAMM</name>
<dbReference type="InterPro" id="IPR051910">
    <property type="entry name" value="ComF/GntX_DNA_util-trans"/>
</dbReference>
<sequence length="201" mass="22575">MLARLDGPLCRCGLQHPAGNDDEDIPAPLCGRCLRQPPPFTASQAPLRYSFPLDRLIGRYKYRGDLVAERGIEQLLADTPCPWPDIDALCALPAHWRRRWQRGFDQSQRLTDRLAGLWKIPSLPALQRQQSTPMQQGLSRSQRRRNLRGAFACTRPVSGLKLVLVDDVMTTGSSARAASECLLRHGAAEVRVWTLARTPER</sequence>
<evidence type="ECO:0000259" key="2">
    <source>
        <dbReference type="Pfam" id="PF00156"/>
    </source>
</evidence>
<dbReference type="Pfam" id="PF00156">
    <property type="entry name" value="Pribosyltran"/>
    <property type="match status" value="1"/>
</dbReference>
<proteinExistence type="inferred from homology"/>
<evidence type="ECO:0000313" key="3">
    <source>
        <dbReference type="EMBL" id="KGD62389.1"/>
    </source>
</evidence>
<dbReference type="InterPro" id="IPR029057">
    <property type="entry name" value="PRTase-like"/>
</dbReference>
<accession>A0ABR4WFP1</accession>
<reference evidence="3 4" key="1">
    <citation type="submission" date="2012-09" db="EMBL/GenBank/DDBJ databases">
        <title>Genome Sequence of alkane-degrading Bacterium Alcanivorax jadensis T9.</title>
        <authorList>
            <person name="Lai Q."/>
            <person name="Shao Z."/>
        </authorList>
    </citation>
    <scope>NUCLEOTIDE SEQUENCE [LARGE SCALE GENOMIC DNA]</scope>
    <source>
        <strain evidence="3 4">T9</strain>
    </source>
</reference>
<gene>
    <name evidence="3" type="ORF">T9A_00680</name>
</gene>
<dbReference type="Proteomes" id="UP000029443">
    <property type="component" value="Unassembled WGS sequence"/>
</dbReference>
<dbReference type="PANTHER" id="PTHR47505:SF1">
    <property type="entry name" value="DNA UTILIZATION PROTEIN YHGH"/>
    <property type="match status" value="1"/>
</dbReference>
<dbReference type="CDD" id="cd06223">
    <property type="entry name" value="PRTases_typeI"/>
    <property type="match status" value="1"/>
</dbReference>
<keyword evidence="4" id="KW-1185">Reference proteome</keyword>
<evidence type="ECO:0000256" key="1">
    <source>
        <dbReference type="ARBA" id="ARBA00008007"/>
    </source>
</evidence>
<dbReference type="SUPFAM" id="SSF53271">
    <property type="entry name" value="PRTase-like"/>
    <property type="match status" value="1"/>
</dbReference>
<feature type="domain" description="Phosphoribosyltransferase" evidence="2">
    <location>
        <begin position="135"/>
        <end position="200"/>
    </location>
</feature>
<comment type="caution">
    <text evidence="3">The sequence shown here is derived from an EMBL/GenBank/DDBJ whole genome shotgun (WGS) entry which is preliminary data.</text>
</comment>
<protein>
    <recommendedName>
        <fullName evidence="2">Phosphoribosyltransferase domain-containing protein</fullName>
    </recommendedName>
</protein>
<dbReference type="EMBL" id="ARXU01000002">
    <property type="protein sequence ID" value="KGD62389.1"/>
    <property type="molecule type" value="Genomic_DNA"/>
</dbReference>
<dbReference type="PANTHER" id="PTHR47505">
    <property type="entry name" value="DNA UTILIZATION PROTEIN YHGH"/>
    <property type="match status" value="1"/>
</dbReference>
<dbReference type="Gene3D" id="3.40.50.2020">
    <property type="match status" value="1"/>
</dbReference>